<reference evidence="1" key="1">
    <citation type="journal article" date="2019" name="FEBS J.">
        <title>A GM1b/asialo-GM1 oligosaccharide-binding R-type lectin from purplish bifurcate mussels Mytilisepta virgata and its effect on MAP kinases.</title>
        <authorList>
            <person name="Fujii Y."/>
            <person name="Gerdol M."/>
            <person name="Kawsar S.M.A."/>
            <person name="Hasan I."/>
            <person name="Spazzali F."/>
            <person name="Yoshida T."/>
            <person name="Ogawa Y."/>
            <person name="Rajia S."/>
            <person name="Kamata K."/>
            <person name="Koide Y."/>
            <person name="Sugawara S."/>
            <person name="Hosono M."/>
            <person name="Tame J.R.H."/>
            <person name="Fujita H."/>
            <person name="Pallavicini A."/>
            <person name="Ozeki Y."/>
        </authorList>
    </citation>
    <scope>NUCLEOTIDE SEQUENCE</scope>
</reference>
<organism evidence="1">
    <name type="scientific">Lithophaga lithophaga</name>
    <dbReference type="NCBI Taxonomy" id="112135"/>
    <lineage>
        <taxon>Eukaryota</taxon>
        <taxon>Metazoa</taxon>
        <taxon>Spiralia</taxon>
        <taxon>Lophotrochozoa</taxon>
        <taxon>Mollusca</taxon>
        <taxon>Bivalvia</taxon>
        <taxon>Autobranchia</taxon>
        <taxon>Pteriomorphia</taxon>
        <taxon>Mytilida</taxon>
        <taxon>Mytiloidea</taxon>
        <taxon>Mytilidae</taxon>
        <taxon>Lithophaginae</taxon>
        <taxon>Lithophaga</taxon>
    </lineage>
</organism>
<dbReference type="GO" id="GO:0030246">
    <property type="term" value="F:carbohydrate binding"/>
    <property type="evidence" value="ECO:0007669"/>
    <property type="project" value="UniProtKB-KW"/>
</dbReference>
<dbReference type="CDD" id="cd23717">
    <property type="entry name" value="beta-trefoil_Ricin_SeviL"/>
    <property type="match status" value="1"/>
</dbReference>
<dbReference type="SUPFAM" id="SSF50405">
    <property type="entry name" value="Actin-crosslinking proteins"/>
    <property type="match status" value="1"/>
</dbReference>
<sequence length="130" mass="15602">MAEQISDGKYYIQNRYNGCRMYYSDERNELGCFQGRMYDDQIWDLKKKAQADSYAIGRDGKWLYYDGRNLIITPQRHEDWVFESASSPQGFYRIKSLTYNSYIFYDLDRNRFSCNSGTLNEDQLWCLIKI</sequence>
<dbReference type="EMBL" id="MK434195">
    <property type="protein sequence ID" value="QBM06344.1"/>
    <property type="molecule type" value="mRNA"/>
</dbReference>
<evidence type="ECO:0000313" key="1">
    <source>
        <dbReference type="EMBL" id="QBM06344.1"/>
    </source>
</evidence>
<dbReference type="AlphaFoldDB" id="A0A646QV64"/>
<name>A0A646QV64_9BIVA</name>
<dbReference type="InterPro" id="IPR008999">
    <property type="entry name" value="Actin-crosslinking"/>
</dbReference>
<proteinExistence type="evidence at transcript level"/>
<accession>A0A646QV64</accession>
<protein>
    <submittedName>
        <fullName evidence="1">R-type lectin 1</fullName>
    </submittedName>
</protein>
<keyword evidence="1" id="KW-0430">Lectin</keyword>